<gene>
    <name evidence="3" type="ORF">NOI20_14105</name>
</gene>
<accession>A0AAJ1UC97</accession>
<protein>
    <submittedName>
        <fullName evidence="3">AsmA family protein</fullName>
    </submittedName>
</protein>
<reference evidence="3" key="2">
    <citation type="submission" date="2023-04" db="EMBL/GenBank/DDBJ databases">
        <title>'Rhodoalgimonas zhirmunskyi' gen. nov., isolated from a red alga.</title>
        <authorList>
            <person name="Nedashkovskaya O.I."/>
            <person name="Otstavnykh N.Y."/>
            <person name="Bystritskaya E.P."/>
            <person name="Balabanova L.A."/>
            <person name="Isaeva M.P."/>
        </authorList>
    </citation>
    <scope>NUCLEOTIDE SEQUENCE</scope>
    <source>
        <strain evidence="3">10Alg 79</strain>
    </source>
</reference>
<keyword evidence="2" id="KW-0812">Transmembrane</keyword>
<keyword evidence="2" id="KW-0472">Membrane</keyword>
<evidence type="ECO:0000256" key="2">
    <source>
        <dbReference type="SAM" id="Phobius"/>
    </source>
</evidence>
<feature type="compositionally biased region" description="Basic and acidic residues" evidence="1">
    <location>
        <begin position="53"/>
        <end position="69"/>
    </location>
</feature>
<dbReference type="RefSeq" id="WP_317626872.1">
    <property type="nucleotide sequence ID" value="NZ_JANFFA010000004.1"/>
</dbReference>
<feature type="region of interest" description="Disordered" evidence="1">
    <location>
        <begin position="995"/>
        <end position="1028"/>
    </location>
</feature>
<keyword evidence="4" id="KW-1185">Reference proteome</keyword>
<evidence type="ECO:0000313" key="3">
    <source>
        <dbReference type="EMBL" id="MDQ2095248.1"/>
    </source>
</evidence>
<feature type="region of interest" description="Disordered" evidence="1">
    <location>
        <begin position="156"/>
        <end position="182"/>
    </location>
</feature>
<feature type="compositionally biased region" description="Gly residues" evidence="1">
    <location>
        <begin position="1013"/>
        <end position="1026"/>
    </location>
</feature>
<keyword evidence="2" id="KW-1133">Transmembrane helix</keyword>
<proteinExistence type="predicted"/>
<sequence length="1269" mass="134245">MSDKPEITTEPEDTPRAGDGDACGDAAQALAADAKSGALPSFLRAPGAQGEKAQGEKDDLSEIEPHESAEDQSETEQTDAGGPLAGATVEDPESAEAGAGDETADETDGDKADWPEGEEIDGPEGEESDEPEGDETPVGDLAGDVIDEEAVGGAADVEEESAGTPEQEQSEETLGAAAIAPTRKPRSKRHKIGLAGLILIAVLTIVGGVTVLLLIGRPLVAPAWLEARIEDQVNRRLAGAKVGFGEVALVVEEGWKPRLHLRDVDFADAEGRHLLRLSDVEATLAMQPLLRGEVQPARIWLSGAIVVVRRDKDGNVELSFGEGGASAQQAAGFMQLMARADTALSTPALADLKSFEANGLSVRFEDVRAGRGWTVDGGRVALTRADDTLSIRGDFALLSGRAYASTLGMSYNSRIGSAAAQFGMNFEDVPASDIAVQSPALYWLNVLRAPISGALRGSTDEAGSLGPLSATLRIGEGVLQPTDETKPIPFKSAQSYFTYDPAAQSMRFDEMTIDSAWGRAKAEGKVAMGRLENGLPREFIGQMTVTEIAANPMDLYPEPVRLTDVMMVSRLELAPFRFTVGQMTVRDGDSRLVLGGELRAGEAGWDLSLDGRMNKMGPERLLELWPESVKPRTRTWIVENILAGQMRNIQLGLKTQPGDEKPALFLGFDFEDVSTLFLKTMPPATGGRGHATLSNHRFTVVANAGQVAPDRGGPVQIAGTVFTIPDVRVNEGPGEVDLVTRSSITAALSLLDREQFRFISKAGQSIDVATGRADVKGHIDFLRKKNQPPESVKFTAQATLRDVVSERIVPGKKLTAAQLALEASNTQLKISGPGQVGDVKADATFEAPLGKAGATSTVRGWVELSPTFVREFNLGLPSGSVSGAGRGDLAIDLKRGEKPEFSLTSNLSGLGLSVPQIGWSMSRGATGRLKVAGRLGSPVEVSEIVLDAPGLEATGRLVLGADSSFQQAQFSRIKAGSWLDAPVTLVSRGAGASPEVRVEGGSVDLSQTEIGEGEGSGNSQGQGGGPMNVRLDRLRISESIALTNFVGQFSTAKGIDGNFQGRVNGGAAVTGRVVPRNGRSAFRIQSKDAGGVFRSSGLLENAHGGELDLTLLPSGGPGRYDGTLESKNVWLRKAPAMAELLNAISVIGLLEQLSGRGILFGEVEAKFHLSPKQVTLFRSSAVGASMGISMDGYYYFDSSTMRFQGTVSPIYLVNAVGAVLTRKGEGLLGFSYKLEGTPDKPKVKVNPLSILTPGMFREIFRRPPPRVAE</sequence>
<dbReference type="Proteomes" id="UP001227162">
    <property type="component" value="Unassembled WGS sequence"/>
</dbReference>
<feature type="compositionally biased region" description="Low complexity" evidence="1">
    <location>
        <begin position="23"/>
        <end position="38"/>
    </location>
</feature>
<feature type="compositionally biased region" description="Basic and acidic residues" evidence="1">
    <location>
        <begin position="1"/>
        <end position="19"/>
    </location>
</feature>
<feature type="transmembrane region" description="Helical" evidence="2">
    <location>
        <begin position="192"/>
        <end position="215"/>
    </location>
</feature>
<reference evidence="3" key="1">
    <citation type="submission" date="2022-07" db="EMBL/GenBank/DDBJ databases">
        <authorList>
            <person name="Otstavnykh N."/>
            <person name="Isaeva M."/>
            <person name="Bystritskaya E."/>
        </authorList>
    </citation>
    <scope>NUCLEOTIDE SEQUENCE</scope>
    <source>
        <strain evidence="3">10Alg 79</strain>
    </source>
</reference>
<name>A0AAJ1UC97_9RHOB</name>
<dbReference type="EMBL" id="JANFFA010000004">
    <property type="protein sequence ID" value="MDQ2095248.1"/>
    <property type="molecule type" value="Genomic_DNA"/>
</dbReference>
<dbReference type="AlphaFoldDB" id="A0AAJ1UC97"/>
<feature type="compositionally biased region" description="Acidic residues" evidence="1">
    <location>
        <begin position="115"/>
        <end position="137"/>
    </location>
</feature>
<comment type="caution">
    <text evidence="3">The sequence shown here is derived from an EMBL/GenBank/DDBJ whole genome shotgun (WGS) entry which is preliminary data.</text>
</comment>
<evidence type="ECO:0000313" key="4">
    <source>
        <dbReference type="Proteomes" id="UP001227162"/>
    </source>
</evidence>
<organism evidence="3 4">
    <name type="scientific">Rhodalgimonas zhirmunskyi</name>
    <dbReference type="NCBI Taxonomy" id="2964767"/>
    <lineage>
        <taxon>Bacteria</taxon>
        <taxon>Pseudomonadati</taxon>
        <taxon>Pseudomonadota</taxon>
        <taxon>Alphaproteobacteria</taxon>
        <taxon>Rhodobacterales</taxon>
        <taxon>Roseobacteraceae</taxon>
        <taxon>Rhodalgimonas</taxon>
    </lineage>
</organism>
<evidence type="ECO:0000256" key="1">
    <source>
        <dbReference type="SAM" id="MobiDB-lite"/>
    </source>
</evidence>
<feature type="region of interest" description="Disordered" evidence="1">
    <location>
        <begin position="1"/>
        <end position="140"/>
    </location>
</feature>